<evidence type="ECO:0000313" key="2">
    <source>
        <dbReference type="EMBL" id="GKU96168.1"/>
    </source>
</evidence>
<proteinExistence type="predicted"/>
<dbReference type="AlphaFoldDB" id="A0AAV5I4W2"/>
<comment type="caution">
    <text evidence="2">The sequence shown here is derived from an EMBL/GenBank/DDBJ whole genome shotgun (WGS) entry which is preliminary data.</text>
</comment>
<feature type="region of interest" description="Disordered" evidence="1">
    <location>
        <begin position="1"/>
        <end position="50"/>
    </location>
</feature>
<protein>
    <submittedName>
        <fullName evidence="2">Uncharacterized protein</fullName>
    </submittedName>
</protein>
<evidence type="ECO:0000313" key="3">
    <source>
        <dbReference type="Proteomes" id="UP001054252"/>
    </source>
</evidence>
<accession>A0AAV5I4W2</accession>
<organism evidence="2 3">
    <name type="scientific">Rubroshorea leprosula</name>
    <dbReference type="NCBI Taxonomy" id="152421"/>
    <lineage>
        <taxon>Eukaryota</taxon>
        <taxon>Viridiplantae</taxon>
        <taxon>Streptophyta</taxon>
        <taxon>Embryophyta</taxon>
        <taxon>Tracheophyta</taxon>
        <taxon>Spermatophyta</taxon>
        <taxon>Magnoliopsida</taxon>
        <taxon>eudicotyledons</taxon>
        <taxon>Gunneridae</taxon>
        <taxon>Pentapetalae</taxon>
        <taxon>rosids</taxon>
        <taxon>malvids</taxon>
        <taxon>Malvales</taxon>
        <taxon>Dipterocarpaceae</taxon>
        <taxon>Rubroshorea</taxon>
    </lineage>
</organism>
<dbReference type="Proteomes" id="UP001054252">
    <property type="component" value="Unassembled WGS sequence"/>
</dbReference>
<evidence type="ECO:0000256" key="1">
    <source>
        <dbReference type="SAM" id="MobiDB-lite"/>
    </source>
</evidence>
<reference evidence="2 3" key="1">
    <citation type="journal article" date="2021" name="Commun. Biol.">
        <title>The genome of Shorea leprosula (Dipterocarpaceae) highlights the ecological relevance of drought in aseasonal tropical rainforests.</title>
        <authorList>
            <person name="Ng K.K.S."/>
            <person name="Kobayashi M.J."/>
            <person name="Fawcett J.A."/>
            <person name="Hatakeyama M."/>
            <person name="Paape T."/>
            <person name="Ng C.H."/>
            <person name="Ang C.C."/>
            <person name="Tnah L.H."/>
            <person name="Lee C.T."/>
            <person name="Nishiyama T."/>
            <person name="Sese J."/>
            <person name="O'Brien M.J."/>
            <person name="Copetti D."/>
            <person name="Mohd Noor M.I."/>
            <person name="Ong R.C."/>
            <person name="Putra M."/>
            <person name="Sireger I.Z."/>
            <person name="Indrioko S."/>
            <person name="Kosugi Y."/>
            <person name="Izuno A."/>
            <person name="Isagi Y."/>
            <person name="Lee S.L."/>
            <person name="Shimizu K.K."/>
        </authorList>
    </citation>
    <scope>NUCLEOTIDE SEQUENCE [LARGE SCALE GENOMIC DNA]</scope>
    <source>
        <strain evidence="2">214</strain>
    </source>
</reference>
<dbReference type="EMBL" id="BPVZ01000009">
    <property type="protein sequence ID" value="GKU96168.1"/>
    <property type="molecule type" value="Genomic_DNA"/>
</dbReference>
<gene>
    <name evidence="2" type="ORF">SLEP1_g9435</name>
</gene>
<sequence>MSSEGTLSIGSEEDVQELSSSKSNSEVETSNSGGTERSGQGEESEREAEVGVLSNILDVDNSRAKCYNEEDEVVSEVVGYEAFWKSKSDLTHLVEQYAIRGMCYLDRLVRWKGCAQRQGTIGCPYMAIIYQLSLGSQHLSC</sequence>
<name>A0AAV5I4W2_9ROSI</name>
<feature type="compositionally biased region" description="Low complexity" evidence="1">
    <location>
        <begin position="19"/>
        <end position="38"/>
    </location>
</feature>
<keyword evidence="3" id="KW-1185">Reference proteome</keyword>